<evidence type="ECO:0000256" key="3">
    <source>
        <dbReference type="ARBA" id="ARBA00023163"/>
    </source>
</evidence>
<gene>
    <name evidence="5" type="ORF">ABDK96_07945</name>
</gene>
<keyword evidence="1" id="KW-0805">Transcription regulation</keyword>
<dbReference type="SUPFAM" id="SSF53822">
    <property type="entry name" value="Periplasmic binding protein-like I"/>
    <property type="match status" value="1"/>
</dbReference>
<proteinExistence type="predicted"/>
<dbReference type="PANTHER" id="PTHR30146:SF109">
    <property type="entry name" value="HTH-TYPE TRANSCRIPTIONAL REGULATOR GALS"/>
    <property type="match status" value="1"/>
</dbReference>
<dbReference type="EMBL" id="JBDXMX010000003">
    <property type="protein sequence ID" value="MEO9247606.1"/>
    <property type="molecule type" value="Genomic_DNA"/>
</dbReference>
<dbReference type="InterPro" id="IPR028082">
    <property type="entry name" value="Peripla_BP_I"/>
</dbReference>
<dbReference type="InterPro" id="IPR010982">
    <property type="entry name" value="Lambda_DNA-bd_dom_sf"/>
</dbReference>
<dbReference type="Pfam" id="PF13377">
    <property type="entry name" value="Peripla_BP_3"/>
    <property type="match status" value="1"/>
</dbReference>
<keyword evidence="2 5" id="KW-0238">DNA-binding</keyword>
<name>A0ABV0IHG6_9MICC</name>
<dbReference type="InterPro" id="IPR046335">
    <property type="entry name" value="LacI/GalR-like_sensor"/>
</dbReference>
<dbReference type="Gene3D" id="1.10.260.40">
    <property type="entry name" value="lambda repressor-like DNA-binding domains"/>
    <property type="match status" value="1"/>
</dbReference>
<protein>
    <submittedName>
        <fullName evidence="5">LacI family DNA-binding transcriptional regulator</fullName>
    </submittedName>
</protein>
<keyword evidence="6" id="KW-1185">Reference proteome</keyword>
<feature type="domain" description="HTH lacI-type" evidence="4">
    <location>
        <begin position="17"/>
        <end position="74"/>
    </location>
</feature>
<evidence type="ECO:0000313" key="5">
    <source>
        <dbReference type="EMBL" id="MEO9247606.1"/>
    </source>
</evidence>
<dbReference type="Pfam" id="PF00356">
    <property type="entry name" value="LacI"/>
    <property type="match status" value="1"/>
</dbReference>
<comment type="caution">
    <text evidence="5">The sequence shown here is derived from an EMBL/GenBank/DDBJ whole genome shotgun (WGS) entry which is preliminary data.</text>
</comment>
<dbReference type="PROSITE" id="PS50932">
    <property type="entry name" value="HTH_LACI_2"/>
    <property type="match status" value="1"/>
</dbReference>
<evidence type="ECO:0000256" key="1">
    <source>
        <dbReference type="ARBA" id="ARBA00023015"/>
    </source>
</evidence>
<sequence length="343" mass="36525">MEEVRTDVARDATPGRVRLEDVARVAGVAPSTVSRAFTRPDRVNFQTVERVMEAAGRLGYRREPPRPDAASVSRAAKSVNLLVQDLANPFFADLLKGAVNQARSAGYLVTLGDAEESATMERTLLERLTGEASGVVAAARWTSDAELREMARRRPLVLFNREVAGISSVVAGDADSSRHLIEHLHALGHRRIVYCAGPHSAWSNAMRQKAQDEAAQALGIELITVGPFKPLIGQGAAAAALALARKPTAVIGYNDQLAVGILRHLLSLGVEVPAEISVAGYDNTYGSEFVHTGLTCVDAPVEQSGRAAVDLLLARMAGERTVRQLRLASGLQVRGSTGPARGG</sequence>
<dbReference type="GO" id="GO:0003677">
    <property type="term" value="F:DNA binding"/>
    <property type="evidence" value="ECO:0007669"/>
    <property type="project" value="UniProtKB-KW"/>
</dbReference>
<dbReference type="InterPro" id="IPR000843">
    <property type="entry name" value="HTH_LacI"/>
</dbReference>
<reference evidence="5 6" key="1">
    <citation type="submission" date="2024-05" db="EMBL/GenBank/DDBJ databases">
        <authorList>
            <person name="Yi C."/>
        </authorList>
    </citation>
    <scope>NUCLEOTIDE SEQUENCE [LARGE SCALE GENOMIC DNA]</scope>
    <source>
        <strain evidence="5 6">XS13</strain>
    </source>
</reference>
<dbReference type="RefSeq" id="WP_309811947.1">
    <property type="nucleotide sequence ID" value="NZ_JBDXMX010000003.1"/>
</dbReference>
<dbReference type="SMART" id="SM00354">
    <property type="entry name" value="HTH_LACI"/>
    <property type="match status" value="1"/>
</dbReference>
<dbReference type="PANTHER" id="PTHR30146">
    <property type="entry name" value="LACI-RELATED TRANSCRIPTIONAL REPRESSOR"/>
    <property type="match status" value="1"/>
</dbReference>
<dbReference type="SUPFAM" id="SSF47413">
    <property type="entry name" value="lambda repressor-like DNA-binding domains"/>
    <property type="match status" value="1"/>
</dbReference>
<dbReference type="Proteomes" id="UP001484097">
    <property type="component" value="Unassembled WGS sequence"/>
</dbReference>
<dbReference type="Gene3D" id="3.40.50.2300">
    <property type="match status" value="2"/>
</dbReference>
<organism evidence="5 6">
    <name type="scientific">Citricoccus nitrophenolicus</name>
    <dbReference type="NCBI Taxonomy" id="863575"/>
    <lineage>
        <taxon>Bacteria</taxon>
        <taxon>Bacillati</taxon>
        <taxon>Actinomycetota</taxon>
        <taxon>Actinomycetes</taxon>
        <taxon>Micrococcales</taxon>
        <taxon>Micrococcaceae</taxon>
        <taxon>Citricoccus</taxon>
    </lineage>
</organism>
<dbReference type="CDD" id="cd06267">
    <property type="entry name" value="PBP1_LacI_sugar_binding-like"/>
    <property type="match status" value="1"/>
</dbReference>
<evidence type="ECO:0000313" key="6">
    <source>
        <dbReference type="Proteomes" id="UP001484097"/>
    </source>
</evidence>
<dbReference type="CDD" id="cd01392">
    <property type="entry name" value="HTH_LacI"/>
    <property type="match status" value="1"/>
</dbReference>
<accession>A0ABV0IHG6</accession>
<keyword evidence="3" id="KW-0804">Transcription</keyword>
<evidence type="ECO:0000259" key="4">
    <source>
        <dbReference type="PROSITE" id="PS50932"/>
    </source>
</evidence>
<evidence type="ECO:0000256" key="2">
    <source>
        <dbReference type="ARBA" id="ARBA00023125"/>
    </source>
</evidence>